<reference evidence="1 2" key="1">
    <citation type="submission" date="2016-12" db="EMBL/GenBank/DDBJ databases">
        <title>The whole genome sequencing and assembly of Bacillus cohnii DSM 6307T strain.</title>
        <authorList>
            <person name="Lee Y.-J."/>
            <person name="Yi H."/>
            <person name="Bahn Y.-S."/>
            <person name="Kim J.F."/>
            <person name="Lee D.-W."/>
        </authorList>
    </citation>
    <scope>NUCLEOTIDE SEQUENCE [LARGE SCALE GENOMIC DNA]</scope>
    <source>
        <strain evidence="1 2">DSM 6307</strain>
    </source>
</reference>
<dbReference type="RefSeq" id="WP_066419285.1">
    <property type="nucleotide sequence ID" value="NZ_CP018866.1"/>
</dbReference>
<name>A0A223KRQ7_9BACI</name>
<evidence type="ECO:0000313" key="1">
    <source>
        <dbReference type="EMBL" id="AST92171.1"/>
    </source>
</evidence>
<dbReference type="AlphaFoldDB" id="A0A223KRQ7"/>
<gene>
    <name evidence="1" type="ORF">BC6307_13195</name>
</gene>
<protein>
    <submittedName>
        <fullName evidence="1">Uncharacterized protein</fullName>
    </submittedName>
</protein>
<dbReference type="EMBL" id="CP018866">
    <property type="protein sequence ID" value="AST92171.1"/>
    <property type="molecule type" value="Genomic_DNA"/>
</dbReference>
<evidence type="ECO:0000313" key="2">
    <source>
        <dbReference type="Proteomes" id="UP000215224"/>
    </source>
</evidence>
<proteinExistence type="predicted"/>
<dbReference type="Proteomes" id="UP000215224">
    <property type="component" value="Chromosome"/>
</dbReference>
<sequence length="107" mass="12588">MSLQTIWAIFLTEMNSNSIIQLCERKDITGIPFIYITPAVDADLDLLLQTIKICSKKAMYKQRVTVKTNFVRKSDNIYVFRHRFFVPQEKMFCCGNLCEDCIRLKNR</sequence>
<accession>A0A223KRQ7</accession>
<organism evidence="1 2">
    <name type="scientific">Sutcliffiella cohnii</name>
    <dbReference type="NCBI Taxonomy" id="33932"/>
    <lineage>
        <taxon>Bacteria</taxon>
        <taxon>Bacillati</taxon>
        <taxon>Bacillota</taxon>
        <taxon>Bacilli</taxon>
        <taxon>Bacillales</taxon>
        <taxon>Bacillaceae</taxon>
        <taxon>Sutcliffiella</taxon>
    </lineage>
</organism>
<keyword evidence="2" id="KW-1185">Reference proteome</keyword>
<dbReference type="KEGG" id="bcoh:BC6307_13195"/>